<dbReference type="PANTHER" id="PTHR13044:SF14">
    <property type="entry name" value="CRYPTOCEPHAL, ISOFORM A"/>
    <property type="match status" value="1"/>
</dbReference>
<dbReference type="Proteomes" id="UP001212411">
    <property type="component" value="Chromosome 1"/>
</dbReference>
<dbReference type="PROSITE" id="PS50217">
    <property type="entry name" value="BZIP"/>
    <property type="match status" value="1"/>
</dbReference>
<proteinExistence type="predicted"/>
<feature type="compositionally biased region" description="Polar residues" evidence="7">
    <location>
        <begin position="108"/>
        <end position="117"/>
    </location>
</feature>
<feature type="coiled-coil region" evidence="6">
    <location>
        <begin position="150"/>
        <end position="177"/>
    </location>
</feature>
<dbReference type="GeneID" id="80873544"/>
<dbReference type="InterPro" id="IPR046347">
    <property type="entry name" value="bZIP_sf"/>
</dbReference>
<comment type="subcellular location">
    <subcellularLocation>
        <location evidence="1">Nucleus</location>
    </subcellularLocation>
</comment>
<evidence type="ECO:0000256" key="2">
    <source>
        <dbReference type="ARBA" id="ARBA00023015"/>
    </source>
</evidence>
<dbReference type="PROSITE" id="PS00036">
    <property type="entry name" value="BZIP_BASIC"/>
    <property type="match status" value="1"/>
</dbReference>
<dbReference type="EMBL" id="CP115611">
    <property type="protein sequence ID" value="WBW72747.1"/>
    <property type="molecule type" value="Genomic_DNA"/>
</dbReference>
<evidence type="ECO:0000256" key="4">
    <source>
        <dbReference type="ARBA" id="ARBA00023163"/>
    </source>
</evidence>
<evidence type="ECO:0000256" key="6">
    <source>
        <dbReference type="SAM" id="Coils"/>
    </source>
</evidence>
<sequence length="200" mass="23094">MESNSTLPTRAVIPNATEYIPQEQPVSPKSNKSYREYLDSKEYSTLQYIKSAQENGFQIAYGRNGHATTFPPNTNDDDLPPMNALELELEQKHAKESAGEENAPTADFSGNESSMTSPFEGMVGVVEDKERRRRNTLASARFRQRRKAKEQYLEQTVQEYEKKIKQLEHRIYELELETKWFKDLIRPVRVADAAKTKPKY</sequence>
<dbReference type="SMART" id="SM00338">
    <property type="entry name" value="BRLZ"/>
    <property type="match status" value="1"/>
</dbReference>
<dbReference type="Pfam" id="PF07716">
    <property type="entry name" value="bZIP_2"/>
    <property type="match status" value="1"/>
</dbReference>
<organism evidence="9 10">
    <name type="scientific">Schizosaccharomyces osmophilus</name>
    <dbReference type="NCBI Taxonomy" id="2545709"/>
    <lineage>
        <taxon>Eukaryota</taxon>
        <taxon>Fungi</taxon>
        <taxon>Dikarya</taxon>
        <taxon>Ascomycota</taxon>
        <taxon>Taphrinomycotina</taxon>
        <taxon>Schizosaccharomycetes</taxon>
        <taxon>Schizosaccharomycetales</taxon>
        <taxon>Schizosaccharomycetaceae</taxon>
        <taxon>Schizosaccharomyces</taxon>
    </lineage>
</organism>
<feature type="region of interest" description="Disordered" evidence="7">
    <location>
        <begin position="1"/>
        <end position="33"/>
    </location>
</feature>
<dbReference type="InterPro" id="IPR004827">
    <property type="entry name" value="bZIP"/>
</dbReference>
<reference evidence="9 10" key="1">
    <citation type="journal article" date="2023" name="G3 (Bethesda)">
        <title>A high-quality reference genome for the fission yeast Schizosaccharomyces osmophilus.</title>
        <authorList>
            <person name="Jia G.S."/>
            <person name="Zhang W.C."/>
            <person name="Liang Y."/>
            <person name="Liu X.H."/>
            <person name="Rhind N."/>
            <person name="Pidoux A."/>
            <person name="Brysch-Herzberg M."/>
            <person name="Du L.L."/>
        </authorList>
    </citation>
    <scope>NUCLEOTIDE SEQUENCE [LARGE SCALE GENOMIC DNA]</scope>
    <source>
        <strain evidence="9 10">CBS 15793</strain>
    </source>
</reference>
<evidence type="ECO:0000259" key="8">
    <source>
        <dbReference type="PROSITE" id="PS50217"/>
    </source>
</evidence>
<dbReference type="GO" id="GO:0001228">
    <property type="term" value="F:DNA-binding transcription activator activity, RNA polymerase II-specific"/>
    <property type="evidence" value="ECO:0007669"/>
    <property type="project" value="TreeGrafter"/>
</dbReference>
<dbReference type="KEGG" id="som:SOMG_00056"/>
<dbReference type="SUPFAM" id="SSF57959">
    <property type="entry name" value="Leucine zipper domain"/>
    <property type="match status" value="1"/>
</dbReference>
<dbReference type="GO" id="GO:0000977">
    <property type="term" value="F:RNA polymerase II transcription regulatory region sequence-specific DNA binding"/>
    <property type="evidence" value="ECO:0007669"/>
    <property type="project" value="TreeGrafter"/>
</dbReference>
<dbReference type="Gene3D" id="1.20.5.170">
    <property type="match status" value="1"/>
</dbReference>
<feature type="region of interest" description="Disordered" evidence="7">
    <location>
        <begin position="91"/>
        <end position="149"/>
    </location>
</feature>
<evidence type="ECO:0000256" key="7">
    <source>
        <dbReference type="SAM" id="MobiDB-lite"/>
    </source>
</evidence>
<evidence type="ECO:0000256" key="5">
    <source>
        <dbReference type="ARBA" id="ARBA00023242"/>
    </source>
</evidence>
<protein>
    <submittedName>
        <fullName evidence="9">DNA-binding transcription factor Zip1-like</fullName>
    </submittedName>
</protein>
<dbReference type="RefSeq" id="XP_056036990.1">
    <property type="nucleotide sequence ID" value="XM_056178855.1"/>
</dbReference>
<keyword evidence="3 9" id="KW-0238">DNA-binding</keyword>
<evidence type="ECO:0000313" key="9">
    <source>
        <dbReference type="EMBL" id="WBW72747.1"/>
    </source>
</evidence>
<evidence type="ECO:0000256" key="3">
    <source>
        <dbReference type="ARBA" id="ARBA00023125"/>
    </source>
</evidence>
<gene>
    <name evidence="9" type="ORF">SOMG_00056</name>
</gene>
<evidence type="ECO:0000313" key="10">
    <source>
        <dbReference type="Proteomes" id="UP001212411"/>
    </source>
</evidence>
<dbReference type="CDD" id="cd14705">
    <property type="entry name" value="bZIP_Zip1"/>
    <property type="match status" value="1"/>
</dbReference>
<evidence type="ECO:0000256" key="1">
    <source>
        <dbReference type="ARBA" id="ARBA00004123"/>
    </source>
</evidence>
<keyword evidence="5" id="KW-0539">Nucleus</keyword>
<keyword evidence="6" id="KW-0175">Coiled coil</keyword>
<keyword evidence="4" id="KW-0804">Transcription</keyword>
<name>A0AAE9WCP5_9SCHI</name>
<accession>A0AAE9WCP5</accession>
<keyword evidence="10" id="KW-1185">Reference proteome</keyword>
<dbReference type="GO" id="GO:0005634">
    <property type="term" value="C:nucleus"/>
    <property type="evidence" value="ECO:0007669"/>
    <property type="project" value="UniProtKB-SubCell"/>
</dbReference>
<dbReference type="PANTHER" id="PTHR13044">
    <property type="entry name" value="ACTIVATING TRANSCRIPTION FACTOR ATF 4/5"/>
    <property type="match status" value="1"/>
</dbReference>
<feature type="domain" description="BZIP" evidence="8">
    <location>
        <begin position="125"/>
        <end position="188"/>
    </location>
</feature>
<keyword evidence="2" id="KW-0805">Transcription regulation</keyword>
<dbReference type="AlphaFoldDB" id="A0AAE9WCP5"/>